<evidence type="ECO:0000313" key="1">
    <source>
        <dbReference type="EMBL" id="CAH1058864.1"/>
    </source>
</evidence>
<sequence length="161" mass="18214">MRKGENKPEGIVGTSELAAIVGKTKQWIGQLTRDGVLTQVARGKYNLAESVQAYIRHITGTSTEGKISYNDEKAQHEQIKKEIAMLELEEKRNNLHTTGDVLDAWGELVVNFRERLQGLPPRMATELSHMTEEKQIRLLMEAKINDALTELAKYDPLAERE</sequence>
<protein>
    <recommendedName>
        <fullName evidence="3">Terminase small subunit</fullName>
    </recommendedName>
</protein>
<evidence type="ECO:0008006" key="3">
    <source>
        <dbReference type="Google" id="ProtNLM"/>
    </source>
</evidence>
<dbReference type="Proteomes" id="UP000838749">
    <property type="component" value="Unassembled WGS sequence"/>
</dbReference>
<reference evidence="1" key="1">
    <citation type="submission" date="2021-12" db="EMBL/GenBank/DDBJ databases">
        <authorList>
            <person name="Criscuolo A."/>
        </authorList>
    </citation>
    <scope>NUCLEOTIDE SEQUENCE</scope>
    <source>
        <strain evidence="1">CIP111894</strain>
    </source>
</reference>
<dbReference type="RefSeq" id="WP_234540732.1">
    <property type="nucleotide sequence ID" value="NZ_CAKMAB010000040.1"/>
</dbReference>
<gene>
    <name evidence="1" type="ORF">PAECIP111894_05050</name>
</gene>
<comment type="caution">
    <text evidence="1">The sequence shown here is derived from an EMBL/GenBank/DDBJ whole genome shotgun (WGS) entry which is preliminary data.</text>
</comment>
<proteinExistence type="predicted"/>
<evidence type="ECO:0000313" key="2">
    <source>
        <dbReference type="Proteomes" id="UP000838749"/>
    </source>
</evidence>
<name>A0ABM9BKB7_9BACL</name>
<accession>A0ABM9BKB7</accession>
<dbReference type="EMBL" id="CAKMAB010000040">
    <property type="protein sequence ID" value="CAH1058864.1"/>
    <property type="molecule type" value="Genomic_DNA"/>
</dbReference>
<organism evidence="1 2">
    <name type="scientific">Paenibacillus pseudetheri</name>
    <dbReference type="NCBI Taxonomy" id="2897682"/>
    <lineage>
        <taxon>Bacteria</taxon>
        <taxon>Bacillati</taxon>
        <taxon>Bacillota</taxon>
        <taxon>Bacilli</taxon>
        <taxon>Bacillales</taxon>
        <taxon>Paenibacillaceae</taxon>
        <taxon>Paenibacillus</taxon>
    </lineage>
</organism>
<keyword evidence="2" id="KW-1185">Reference proteome</keyword>